<dbReference type="EMBL" id="SZYH01000001">
    <property type="protein sequence ID" value="TKV67280.1"/>
    <property type="molecule type" value="Genomic_DNA"/>
</dbReference>
<name>A0A4U6R1D1_9GAMM</name>
<evidence type="ECO:0000313" key="5">
    <source>
        <dbReference type="Proteomes" id="UP000308488"/>
    </source>
</evidence>
<feature type="domain" description="NodB homology" evidence="3">
    <location>
        <begin position="51"/>
        <end position="241"/>
    </location>
</feature>
<dbReference type="PROSITE" id="PS51677">
    <property type="entry name" value="NODB"/>
    <property type="match status" value="1"/>
</dbReference>
<dbReference type="GO" id="GO:0005576">
    <property type="term" value="C:extracellular region"/>
    <property type="evidence" value="ECO:0007669"/>
    <property type="project" value="UniProtKB-SubCell"/>
</dbReference>
<keyword evidence="5" id="KW-1185">Reference proteome</keyword>
<evidence type="ECO:0000313" key="4">
    <source>
        <dbReference type="EMBL" id="TKV67280.1"/>
    </source>
</evidence>
<evidence type="ECO:0000256" key="2">
    <source>
        <dbReference type="ARBA" id="ARBA00022729"/>
    </source>
</evidence>
<sequence>MKAILTFHSIDDRGTVLSFPPETFARMINEVLEEGVNIYSLDQLLSPETDNAVAITFDDGMRSVYQNALPVLKDAKVPSHLYLTTGYVAGKNNWPTQPAGAPAFDMMSWRELEACADAGMKIESHTVSHPNLCLLGQEQIEEECETANQSIENQFGRRPQHFAYPYGIYDARVAEIVGEKYQTCVTTSLLPLGQKLNTAELPRIDSYYLQKRKDYRNFFSPTANGYLRLRHGMRVFRSMLS</sequence>
<dbReference type="InterPro" id="IPR011330">
    <property type="entry name" value="Glyco_hydro/deAcase_b/a-brl"/>
</dbReference>
<dbReference type="OrthoDB" id="9814639at2"/>
<comment type="subcellular location">
    <subcellularLocation>
        <location evidence="1">Secreted</location>
    </subcellularLocation>
</comment>
<dbReference type="CDD" id="cd10918">
    <property type="entry name" value="CE4_NodB_like_5s_6s"/>
    <property type="match status" value="1"/>
</dbReference>
<dbReference type="SUPFAM" id="SSF88713">
    <property type="entry name" value="Glycoside hydrolase/deacetylase"/>
    <property type="match status" value="1"/>
</dbReference>
<dbReference type="Pfam" id="PF01522">
    <property type="entry name" value="Polysacc_deac_1"/>
    <property type="match status" value="1"/>
</dbReference>
<keyword evidence="2" id="KW-0732">Signal</keyword>
<dbReference type="PANTHER" id="PTHR34216:SF3">
    <property type="entry name" value="POLY-BETA-1,6-N-ACETYL-D-GLUCOSAMINE N-DEACETYLASE"/>
    <property type="match status" value="1"/>
</dbReference>
<dbReference type="PANTHER" id="PTHR34216">
    <property type="match status" value="1"/>
</dbReference>
<dbReference type="Proteomes" id="UP000308488">
    <property type="component" value="Unassembled WGS sequence"/>
</dbReference>
<dbReference type="GO" id="GO:0016810">
    <property type="term" value="F:hydrolase activity, acting on carbon-nitrogen (but not peptide) bonds"/>
    <property type="evidence" value="ECO:0007669"/>
    <property type="project" value="InterPro"/>
</dbReference>
<dbReference type="InterPro" id="IPR051398">
    <property type="entry name" value="Polysacch_Deacetylase"/>
</dbReference>
<organism evidence="4 5">
    <name type="scientific">Marinobacter panjinensis</name>
    <dbReference type="NCBI Taxonomy" id="2576384"/>
    <lineage>
        <taxon>Bacteria</taxon>
        <taxon>Pseudomonadati</taxon>
        <taxon>Pseudomonadota</taxon>
        <taxon>Gammaproteobacteria</taxon>
        <taxon>Pseudomonadales</taxon>
        <taxon>Marinobacteraceae</taxon>
        <taxon>Marinobacter</taxon>
    </lineage>
</organism>
<dbReference type="GO" id="GO:0005975">
    <property type="term" value="P:carbohydrate metabolic process"/>
    <property type="evidence" value="ECO:0007669"/>
    <property type="project" value="InterPro"/>
</dbReference>
<evidence type="ECO:0000259" key="3">
    <source>
        <dbReference type="PROSITE" id="PS51677"/>
    </source>
</evidence>
<gene>
    <name evidence="4" type="ORF">FDP08_03840</name>
</gene>
<dbReference type="RefSeq" id="WP_137434699.1">
    <property type="nucleotide sequence ID" value="NZ_JANRHC010000005.1"/>
</dbReference>
<evidence type="ECO:0000256" key="1">
    <source>
        <dbReference type="ARBA" id="ARBA00004613"/>
    </source>
</evidence>
<reference evidence="4 5" key="1">
    <citation type="submission" date="2019-05" db="EMBL/GenBank/DDBJ databases">
        <title>Marinobacter panjinensis sp. nov., a moderately halophilic bacterium isolated from sea tidal flat environment.</title>
        <authorList>
            <person name="Yang W."/>
            <person name="An M."/>
            <person name="He W."/>
            <person name="Luo X."/>
            <person name="Zhu L."/>
            <person name="Chen G."/>
            <person name="Zhang Y."/>
            <person name="Wang Y."/>
        </authorList>
    </citation>
    <scope>NUCLEOTIDE SEQUENCE [LARGE SCALE GENOMIC DNA]</scope>
    <source>
        <strain evidence="4 5">PJ-16</strain>
    </source>
</reference>
<protein>
    <submittedName>
        <fullName evidence="4">Polysaccharide deacetylase family protein</fullName>
    </submittedName>
</protein>
<comment type="caution">
    <text evidence="4">The sequence shown here is derived from an EMBL/GenBank/DDBJ whole genome shotgun (WGS) entry which is preliminary data.</text>
</comment>
<accession>A0A4U6R1D1</accession>
<dbReference type="InterPro" id="IPR002509">
    <property type="entry name" value="NODB_dom"/>
</dbReference>
<dbReference type="AlphaFoldDB" id="A0A4U6R1D1"/>
<proteinExistence type="predicted"/>
<dbReference type="Gene3D" id="3.20.20.370">
    <property type="entry name" value="Glycoside hydrolase/deacetylase"/>
    <property type="match status" value="1"/>
</dbReference>